<feature type="binding site" evidence="6">
    <location>
        <position position="100"/>
    </location>
    <ligand>
        <name>a divalent metal cation</name>
        <dbReference type="ChEBI" id="CHEBI:60240"/>
        <label>1</label>
    </ligand>
</feature>
<dbReference type="Gene3D" id="3.90.230.10">
    <property type="entry name" value="Creatinase/methionine aminopeptidase superfamily"/>
    <property type="match status" value="1"/>
</dbReference>
<feature type="binding site" evidence="6">
    <location>
        <position position="239"/>
    </location>
    <ligand>
        <name>a divalent metal cation</name>
        <dbReference type="ChEBI" id="CHEBI:60240"/>
        <label>1</label>
    </ligand>
</feature>
<keyword evidence="10" id="KW-1185">Reference proteome</keyword>
<evidence type="ECO:0000313" key="9">
    <source>
        <dbReference type="EMBL" id="SDK13440.1"/>
    </source>
</evidence>
<dbReference type="SUPFAM" id="SSF55920">
    <property type="entry name" value="Creatinase/aminopeptidase"/>
    <property type="match status" value="1"/>
</dbReference>
<comment type="function">
    <text evidence="1 6">Removes the N-terminal methionine from nascent proteins. The N-terminal methionine is often cleaved when the second residue in the primary sequence is small and uncharged (Met-Ala-, Cys, Gly, Pro, Ser, Thr, or Val). Requires deformylation of the N(alpha)-formylated initiator methionine before it can be hydrolyzed.</text>
</comment>
<evidence type="ECO:0000256" key="1">
    <source>
        <dbReference type="ARBA" id="ARBA00002521"/>
    </source>
</evidence>
<dbReference type="Proteomes" id="UP000199202">
    <property type="component" value="Unassembled WGS sequence"/>
</dbReference>
<dbReference type="InterPro" id="IPR036005">
    <property type="entry name" value="Creatinase/aminopeptidase-like"/>
</dbReference>
<evidence type="ECO:0000256" key="5">
    <source>
        <dbReference type="ARBA" id="ARBA00022801"/>
    </source>
</evidence>
<feature type="binding site" evidence="6">
    <location>
        <position position="174"/>
    </location>
    <ligand>
        <name>a divalent metal cation</name>
        <dbReference type="ChEBI" id="CHEBI:60240"/>
        <label>2</label>
        <note>catalytic</note>
    </ligand>
</feature>
<feature type="domain" description="Peptidase M24" evidence="8">
    <location>
        <begin position="12"/>
        <end position="245"/>
    </location>
</feature>
<feature type="binding site" evidence="6">
    <location>
        <position position="111"/>
    </location>
    <ligand>
        <name>a divalent metal cation</name>
        <dbReference type="ChEBI" id="CHEBI:60240"/>
        <label>2</label>
        <note>catalytic</note>
    </ligand>
</feature>
<gene>
    <name evidence="6" type="primary">map</name>
    <name evidence="9" type="ORF">SAMN05421869_11447</name>
</gene>
<dbReference type="STRING" id="633440.SAMN05421869_11447"/>
<evidence type="ECO:0000259" key="8">
    <source>
        <dbReference type="Pfam" id="PF00557"/>
    </source>
</evidence>
<dbReference type="PANTHER" id="PTHR43330:SF27">
    <property type="entry name" value="METHIONINE AMINOPEPTIDASE"/>
    <property type="match status" value="1"/>
</dbReference>
<evidence type="ECO:0000256" key="7">
    <source>
        <dbReference type="RuleBase" id="RU003653"/>
    </source>
</evidence>
<dbReference type="NCBIfam" id="TIGR00500">
    <property type="entry name" value="met_pdase_I"/>
    <property type="match status" value="1"/>
</dbReference>
<keyword evidence="2 6" id="KW-0031">Aminopeptidase</keyword>
<dbReference type="GO" id="GO:0004239">
    <property type="term" value="F:initiator methionyl aminopeptidase activity"/>
    <property type="evidence" value="ECO:0007669"/>
    <property type="project" value="UniProtKB-UniRule"/>
</dbReference>
<dbReference type="GO" id="GO:0070006">
    <property type="term" value="F:metalloaminopeptidase activity"/>
    <property type="evidence" value="ECO:0007669"/>
    <property type="project" value="UniProtKB-UniRule"/>
</dbReference>
<dbReference type="GO" id="GO:0005829">
    <property type="term" value="C:cytosol"/>
    <property type="evidence" value="ECO:0007669"/>
    <property type="project" value="TreeGrafter"/>
</dbReference>
<sequence length="255" mass="26520">MIELKTAGEIDAMRAAGRVVAAVQAAVRERATVGVSLRQLDEVAREVMEEAGAGASFLGYHPSFGAMPYPGVICTSVNGVMLHGLPSPYRLRDGDLLSVDCGAYIEGWHADGTVSFAVGQARAEDLKLIRVAEETLAAGIEAALPGGRMGDIGHAMSTVGRGAGYGMQNDFGGHGIGRAMHESPFVPNEARPGRGLRLRPGLVIAIEPSLMAGGGDDYVMAEDGWSVCSADGSRSVHVEHTVAITTDGPVILTLP</sequence>
<dbReference type="HAMAP" id="MF_01974">
    <property type="entry name" value="MetAP_1"/>
    <property type="match status" value="1"/>
</dbReference>
<evidence type="ECO:0000256" key="2">
    <source>
        <dbReference type="ARBA" id="ARBA00022438"/>
    </source>
</evidence>
<feature type="binding site" evidence="6">
    <location>
        <position position="181"/>
    </location>
    <ligand>
        <name>substrate</name>
    </ligand>
</feature>
<dbReference type="PANTHER" id="PTHR43330">
    <property type="entry name" value="METHIONINE AMINOPEPTIDASE"/>
    <property type="match status" value="1"/>
</dbReference>
<dbReference type="RefSeq" id="WP_090938241.1">
    <property type="nucleotide sequence ID" value="NZ_FNDJ01000014.1"/>
</dbReference>
<feature type="binding site" evidence="6">
    <location>
        <position position="207"/>
    </location>
    <ligand>
        <name>a divalent metal cation</name>
        <dbReference type="ChEBI" id="CHEBI:60240"/>
        <label>2</label>
        <note>catalytic</note>
    </ligand>
</feature>
<dbReference type="InterPro" id="IPR002467">
    <property type="entry name" value="Pept_M24A_MAP1"/>
</dbReference>
<protein>
    <recommendedName>
        <fullName evidence="6 7">Methionine aminopeptidase</fullName>
        <shortName evidence="6">MAP</shortName>
        <shortName evidence="6">MetAP</shortName>
        <ecNumber evidence="6 7">3.4.11.18</ecNumber>
    </recommendedName>
    <alternativeName>
        <fullName evidence="6">Peptidase M</fullName>
    </alternativeName>
</protein>
<feature type="binding site" evidence="6">
    <location>
        <position position="83"/>
    </location>
    <ligand>
        <name>substrate</name>
    </ligand>
</feature>
<accession>A0A1G8ZH22</accession>
<feature type="binding site" evidence="6">
    <location>
        <position position="111"/>
    </location>
    <ligand>
        <name>a divalent metal cation</name>
        <dbReference type="ChEBI" id="CHEBI:60240"/>
        <label>1</label>
    </ligand>
</feature>
<dbReference type="GO" id="GO:0046872">
    <property type="term" value="F:metal ion binding"/>
    <property type="evidence" value="ECO:0007669"/>
    <property type="project" value="UniProtKB-UniRule"/>
</dbReference>
<dbReference type="PRINTS" id="PR00599">
    <property type="entry name" value="MAPEPTIDASE"/>
</dbReference>
<dbReference type="GO" id="GO:0006508">
    <property type="term" value="P:proteolysis"/>
    <property type="evidence" value="ECO:0007669"/>
    <property type="project" value="UniProtKB-KW"/>
</dbReference>
<dbReference type="EC" id="3.4.11.18" evidence="6 7"/>
<dbReference type="InterPro" id="IPR001714">
    <property type="entry name" value="Pept_M24_MAP"/>
</dbReference>
<evidence type="ECO:0000256" key="6">
    <source>
        <dbReference type="HAMAP-Rule" id="MF_01974"/>
    </source>
</evidence>
<evidence type="ECO:0000313" key="10">
    <source>
        <dbReference type="Proteomes" id="UP000199202"/>
    </source>
</evidence>
<proteinExistence type="inferred from homology"/>
<feature type="binding site" evidence="6">
    <location>
        <position position="239"/>
    </location>
    <ligand>
        <name>a divalent metal cation</name>
        <dbReference type="ChEBI" id="CHEBI:60240"/>
        <label>2</label>
        <note>catalytic</note>
    </ligand>
</feature>
<name>A0A1G8ZH22_9ACTN</name>
<evidence type="ECO:0000256" key="4">
    <source>
        <dbReference type="ARBA" id="ARBA00022723"/>
    </source>
</evidence>
<keyword evidence="4 6" id="KW-0479">Metal-binding</keyword>
<reference evidence="9 10" key="1">
    <citation type="submission" date="2016-10" db="EMBL/GenBank/DDBJ databases">
        <authorList>
            <person name="de Groot N.N."/>
        </authorList>
    </citation>
    <scope>NUCLEOTIDE SEQUENCE [LARGE SCALE GENOMIC DNA]</scope>
    <source>
        <strain evidence="9 10">CGMCC 4.6533</strain>
    </source>
</reference>
<dbReference type="Pfam" id="PF00557">
    <property type="entry name" value="Peptidase_M24"/>
    <property type="match status" value="1"/>
</dbReference>
<dbReference type="AlphaFoldDB" id="A0A1G8ZH22"/>
<organism evidence="9 10">
    <name type="scientific">Nonomuraea jiangxiensis</name>
    <dbReference type="NCBI Taxonomy" id="633440"/>
    <lineage>
        <taxon>Bacteria</taxon>
        <taxon>Bacillati</taxon>
        <taxon>Actinomycetota</taxon>
        <taxon>Actinomycetes</taxon>
        <taxon>Streptosporangiales</taxon>
        <taxon>Streptosporangiaceae</taxon>
        <taxon>Nonomuraea</taxon>
    </lineage>
</organism>
<evidence type="ECO:0000256" key="3">
    <source>
        <dbReference type="ARBA" id="ARBA00022670"/>
    </source>
</evidence>
<comment type="subunit">
    <text evidence="6">Monomer.</text>
</comment>
<dbReference type="InterPro" id="IPR000994">
    <property type="entry name" value="Pept_M24"/>
</dbReference>
<comment type="cofactor">
    <cofactor evidence="6">
        <name>Co(2+)</name>
        <dbReference type="ChEBI" id="CHEBI:48828"/>
    </cofactor>
    <cofactor evidence="6">
        <name>Zn(2+)</name>
        <dbReference type="ChEBI" id="CHEBI:29105"/>
    </cofactor>
    <cofactor evidence="6">
        <name>Mn(2+)</name>
        <dbReference type="ChEBI" id="CHEBI:29035"/>
    </cofactor>
    <cofactor evidence="6">
        <name>Fe(2+)</name>
        <dbReference type="ChEBI" id="CHEBI:29033"/>
    </cofactor>
    <text evidence="6">Binds 2 divalent metal cations per subunit. Has a high-affinity and a low affinity metal-binding site. The true nature of the physiological cofactor is under debate. The enzyme is active with cobalt, zinc, manganese or divalent iron ions. Most likely, methionine aminopeptidases function as mononuclear Fe(2+)-metalloproteases under physiological conditions, and the catalytically relevant metal-binding site has been assigned to the histidine-containing high-affinity site.</text>
</comment>
<dbReference type="CDD" id="cd01086">
    <property type="entry name" value="MetAP1"/>
    <property type="match status" value="1"/>
</dbReference>
<comment type="catalytic activity">
    <reaction evidence="6 7">
        <text>Release of N-terminal amino acids, preferentially methionine, from peptides and arylamides.</text>
        <dbReference type="EC" id="3.4.11.18"/>
    </reaction>
</comment>
<keyword evidence="3 6" id="KW-0645">Protease</keyword>
<dbReference type="OrthoDB" id="9802055at2"/>
<keyword evidence="5 6" id="KW-0378">Hydrolase</keyword>
<comment type="similarity">
    <text evidence="6">Belongs to the peptidase M24A family. Methionine aminopeptidase type 1 subfamily.</text>
</comment>
<dbReference type="EMBL" id="FNDJ01000014">
    <property type="protein sequence ID" value="SDK13440.1"/>
    <property type="molecule type" value="Genomic_DNA"/>
</dbReference>